<sequence length="62" mass="6951">MTVDDLIKFYKVKSDADLARKLKRPRSTISYWRSGGIPTSTQATFQVLTKGQVKADMQSKSA</sequence>
<evidence type="ECO:0008006" key="3">
    <source>
        <dbReference type="Google" id="ProtNLM"/>
    </source>
</evidence>
<dbReference type="RefSeq" id="WP_125699207.1">
    <property type="nucleotide sequence ID" value="NZ_RFES01000007.1"/>
</dbReference>
<dbReference type="Proteomes" id="UP000276905">
    <property type="component" value="Unassembled WGS sequence"/>
</dbReference>
<name>A0A429JZ62_9GAMM</name>
<dbReference type="SUPFAM" id="SSF47413">
    <property type="entry name" value="lambda repressor-like DNA-binding domains"/>
    <property type="match status" value="1"/>
</dbReference>
<organism evidence="1 2">
    <name type="scientific">Acinetobacter lactucae</name>
    <dbReference type="NCBI Taxonomy" id="1785128"/>
    <lineage>
        <taxon>Bacteria</taxon>
        <taxon>Pseudomonadati</taxon>
        <taxon>Pseudomonadota</taxon>
        <taxon>Gammaproteobacteria</taxon>
        <taxon>Moraxellales</taxon>
        <taxon>Moraxellaceae</taxon>
        <taxon>Acinetobacter</taxon>
        <taxon>Acinetobacter calcoaceticus/baumannii complex</taxon>
    </lineage>
</organism>
<comment type="caution">
    <text evidence="1">The sequence shown here is derived from an EMBL/GenBank/DDBJ whole genome shotgun (WGS) entry which is preliminary data.</text>
</comment>
<dbReference type="GO" id="GO:0003677">
    <property type="term" value="F:DNA binding"/>
    <property type="evidence" value="ECO:0007669"/>
    <property type="project" value="InterPro"/>
</dbReference>
<dbReference type="Gene3D" id="1.10.260.40">
    <property type="entry name" value="lambda repressor-like DNA-binding domains"/>
    <property type="match status" value="1"/>
</dbReference>
<accession>A0A429JZ62</accession>
<protein>
    <recommendedName>
        <fullName evidence="3">XRE family transcriptional regulator</fullName>
    </recommendedName>
</protein>
<dbReference type="EMBL" id="RFES01000007">
    <property type="protein sequence ID" value="RSO56376.1"/>
    <property type="molecule type" value="Genomic_DNA"/>
</dbReference>
<evidence type="ECO:0000313" key="1">
    <source>
        <dbReference type="EMBL" id="RSO56376.1"/>
    </source>
</evidence>
<dbReference type="AlphaFoldDB" id="A0A429JZ62"/>
<proteinExistence type="predicted"/>
<evidence type="ECO:0000313" key="2">
    <source>
        <dbReference type="Proteomes" id="UP000276905"/>
    </source>
</evidence>
<gene>
    <name evidence="1" type="ORF">EA756_11840</name>
</gene>
<reference evidence="1 2" key="1">
    <citation type="submission" date="2018-10" db="EMBL/GenBank/DDBJ databases">
        <title>GWAS and RNA-Seq identify cryptic mechanisms of antimicrobial resistance in Acinetobacter baumannii.</title>
        <authorList>
            <person name="Sahl J.W."/>
        </authorList>
    </citation>
    <scope>NUCLEOTIDE SEQUENCE [LARGE SCALE GENOMIC DNA]</scope>
    <source>
        <strain evidence="1 2">TG41018</strain>
    </source>
</reference>
<dbReference type="InterPro" id="IPR010982">
    <property type="entry name" value="Lambda_DNA-bd_dom_sf"/>
</dbReference>